<reference evidence="9 10" key="1">
    <citation type="submission" date="2020-08" db="EMBL/GenBank/DDBJ databases">
        <authorList>
            <person name="Liu C."/>
            <person name="Sun Q."/>
        </authorList>
    </citation>
    <scope>NUCLEOTIDE SEQUENCE [LARGE SCALE GENOMIC DNA]</scope>
    <source>
        <strain evidence="9 10">NSJ-22</strain>
    </source>
</reference>
<dbReference type="InterPro" id="IPR016205">
    <property type="entry name" value="Glycerol_DH"/>
</dbReference>
<dbReference type="SUPFAM" id="SSF56796">
    <property type="entry name" value="Dehydroquinate synthase-like"/>
    <property type="match status" value="1"/>
</dbReference>
<dbReference type="Proteomes" id="UP000603474">
    <property type="component" value="Unassembled WGS sequence"/>
</dbReference>
<dbReference type="Gene3D" id="1.20.1090.10">
    <property type="entry name" value="Dehydroquinate synthase-like - alpha domain"/>
    <property type="match status" value="1"/>
</dbReference>
<dbReference type="PANTHER" id="PTHR43616:SF5">
    <property type="entry name" value="GLYCEROL DEHYDROGENASE 1"/>
    <property type="match status" value="1"/>
</dbReference>
<accession>A0ABR7KA87</accession>
<keyword evidence="1" id="KW-0479">Metal-binding</keyword>
<dbReference type="NCBIfam" id="NF006941">
    <property type="entry name" value="PRK09423.1"/>
    <property type="match status" value="1"/>
</dbReference>
<evidence type="ECO:0000256" key="5">
    <source>
        <dbReference type="ARBA" id="ARBA00039147"/>
    </source>
</evidence>
<feature type="domain" description="Alcohol dehydrogenase iron-type/glycerol dehydrogenase GldA" evidence="8">
    <location>
        <begin position="8"/>
        <end position="151"/>
    </location>
</feature>
<gene>
    <name evidence="9" type="ORF">H8909_05115</name>
</gene>
<dbReference type="Pfam" id="PF00465">
    <property type="entry name" value="Fe-ADH"/>
    <property type="match status" value="1"/>
</dbReference>
<dbReference type="EC" id="1.1.1.6" evidence="5"/>
<evidence type="ECO:0000256" key="7">
    <source>
        <dbReference type="ARBA" id="ARBA00049006"/>
    </source>
</evidence>
<keyword evidence="2" id="KW-0560">Oxidoreductase</keyword>
<keyword evidence="3" id="KW-0520">NAD</keyword>
<evidence type="ECO:0000256" key="1">
    <source>
        <dbReference type="ARBA" id="ARBA00022723"/>
    </source>
</evidence>
<evidence type="ECO:0000313" key="10">
    <source>
        <dbReference type="Proteomes" id="UP000603474"/>
    </source>
</evidence>
<comment type="catalytic activity">
    <reaction evidence="7">
        <text>glycerol + NAD(+) = dihydroxyacetone + NADH + H(+)</text>
        <dbReference type="Rhea" id="RHEA:13769"/>
        <dbReference type="ChEBI" id="CHEBI:15378"/>
        <dbReference type="ChEBI" id="CHEBI:16016"/>
        <dbReference type="ChEBI" id="CHEBI:17754"/>
        <dbReference type="ChEBI" id="CHEBI:57540"/>
        <dbReference type="ChEBI" id="CHEBI:57945"/>
        <dbReference type="EC" id="1.1.1.6"/>
    </reaction>
</comment>
<keyword evidence="10" id="KW-1185">Reference proteome</keyword>
<evidence type="ECO:0000313" key="9">
    <source>
        <dbReference type="EMBL" id="MBC6009633.1"/>
    </source>
</evidence>
<organism evidence="9 10">
    <name type="scientific">Catenibacterium faecis</name>
    <dbReference type="NCBI Taxonomy" id="2764323"/>
    <lineage>
        <taxon>Bacteria</taxon>
        <taxon>Bacillati</taxon>
        <taxon>Bacillota</taxon>
        <taxon>Erysipelotrichia</taxon>
        <taxon>Erysipelotrichales</taxon>
        <taxon>Coprobacillaceae</taxon>
        <taxon>Catenibacterium</taxon>
    </lineage>
</organism>
<dbReference type="Gene3D" id="3.40.50.1970">
    <property type="match status" value="1"/>
</dbReference>
<dbReference type="PANTHER" id="PTHR43616">
    <property type="entry name" value="GLYCEROL DEHYDROGENASE"/>
    <property type="match status" value="1"/>
</dbReference>
<dbReference type="PIRSF" id="PIRSF000112">
    <property type="entry name" value="Glycerol_dehydrogenase"/>
    <property type="match status" value="1"/>
</dbReference>
<evidence type="ECO:0000259" key="8">
    <source>
        <dbReference type="Pfam" id="PF00465"/>
    </source>
</evidence>
<protein>
    <recommendedName>
        <fullName evidence="6">Glycerol dehydrogenase</fullName>
        <ecNumber evidence="5">1.1.1.6</ecNumber>
    </recommendedName>
</protein>
<evidence type="ECO:0000256" key="3">
    <source>
        <dbReference type="ARBA" id="ARBA00023027"/>
    </source>
</evidence>
<name>A0ABR7KA87_9FIRM</name>
<dbReference type="RefSeq" id="WP_187012084.1">
    <property type="nucleotide sequence ID" value="NZ_JACRWG010000015.1"/>
</dbReference>
<comment type="pathway">
    <text evidence="4">Polyol metabolism; glycerol fermentation; glycerone phosphate from glycerol (oxidative route): step 1/2.</text>
</comment>
<dbReference type="EMBL" id="JACRWG010000015">
    <property type="protein sequence ID" value="MBC6009633.1"/>
    <property type="molecule type" value="Genomic_DNA"/>
</dbReference>
<dbReference type="InterPro" id="IPR001670">
    <property type="entry name" value="ADH_Fe/GldA"/>
</dbReference>
<dbReference type="CDD" id="cd08170">
    <property type="entry name" value="GlyDH"/>
    <property type="match status" value="1"/>
</dbReference>
<proteinExistence type="predicted"/>
<evidence type="ECO:0000256" key="4">
    <source>
        <dbReference type="ARBA" id="ARBA00037918"/>
    </source>
</evidence>
<evidence type="ECO:0000256" key="6">
    <source>
        <dbReference type="ARBA" id="ARBA00040132"/>
    </source>
</evidence>
<sequence>MSKMIGAPTRYRQGKDELKCLGDDLKDYKRIVVITSENLKEMFIPQIEESLHEQEMTVVLFQNECSMSEIERIQHIVEETNGEVIVGVGGGKVLDTTKACGYYAKKPIVVIPTAASTDAPCSSLSVIYHDDHTFDHYLYLPKSPDQVIVDTQVIANAPVRLLRTGIGDAFSTYFEAKACYVSHSENCLHSQVTRSAFAISKACFDIVYSYGLQAVEDCKQHKVTEALENVIEANIYLSGIGFESGGEAVGHGLHNAFTLIPETNSKMHGEKVAFCTLVQLVLENTPKDTLKSYYEFLEALDLPTTLSDLGMKEVDEEALMHVCLEAVKEGSTTLNMPFEVTSKNLLEAIIKADQYGQKWKTSGK</sequence>
<evidence type="ECO:0000256" key="2">
    <source>
        <dbReference type="ARBA" id="ARBA00023002"/>
    </source>
</evidence>
<comment type="caution">
    <text evidence="9">The sequence shown here is derived from an EMBL/GenBank/DDBJ whole genome shotgun (WGS) entry which is preliminary data.</text>
</comment>